<dbReference type="PANTHER" id="PTHR44329">
    <property type="entry name" value="SERINE/THREONINE-PROTEIN KINASE TNNI3K-RELATED"/>
    <property type="match status" value="1"/>
</dbReference>
<dbReference type="GO" id="GO:0005524">
    <property type="term" value="F:ATP binding"/>
    <property type="evidence" value="ECO:0007669"/>
    <property type="project" value="InterPro"/>
</dbReference>
<dbReference type="GO" id="GO:0004674">
    <property type="term" value="F:protein serine/threonine kinase activity"/>
    <property type="evidence" value="ECO:0007669"/>
    <property type="project" value="TreeGrafter"/>
</dbReference>
<dbReference type="GO" id="GO:0016874">
    <property type="term" value="F:ligase activity"/>
    <property type="evidence" value="ECO:0007669"/>
    <property type="project" value="UniProtKB-KW"/>
</dbReference>
<dbReference type="Pfam" id="PF23562">
    <property type="entry name" value="AMP-binding_C_3"/>
    <property type="match status" value="1"/>
</dbReference>
<dbReference type="EMBL" id="AWSO01000050">
    <property type="protein sequence ID" value="ESK96337.1"/>
    <property type="molecule type" value="Genomic_DNA"/>
</dbReference>
<dbReference type="Pfam" id="PF00501">
    <property type="entry name" value="AMP-binding"/>
    <property type="match status" value="1"/>
</dbReference>
<dbReference type="PROSITE" id="PS00108">
    <property type="entry name" value="PROTEIN_KINASE_ST"/>
    <property type="match status" value="2"/>
</dbReference>
<proteinExistence type="predicted"/>
<dbReference type="InterPro" id="IPR011009">
    <property type="entry name" value="Kinase-like_dom_sf"/>
</dbReference>
<comment type="caution">
    <text evidence="3">The sequence shown here is derived from an EMBL/GenBank/DDBJ whole genome shotgun (WGS) entry which is preliminary data.</text>
</comment>
<dbReference type="SMART" id="SM00220">
    <property type="entry name" value="S_TKc"/>
    <property type="match status" value="2"/>
</dbReference>
<gene>
    <name evidence="3" type="ORF">Moror_7123</name>
</gene>
<dbReference type="SUPFAM" id="SSF56112">
    <property type="entry name" value="Protein kinase-like (PK-like)"/>
    <property type="match status" value="2"/>
</dbReference>
<feature type="domain" description="Protein kinase" evidence="2">
    <location>
        <begin position="966"/>
        <end position="1235"/>
    </location>
</feature>
<keyword evidence="4" id="KW-1185">Reference proteome</keyword>
<dbReference type="KEGG" id="mrr:Moror_7123"/>
<protein>
    <submittedName>
        <fullName evidence="3">Amp-ligase</fullName>
    </submittedName>
</protein>
<dbReference type="InterPro" id="IPR001245">
    <property type="entry name" value="Ser-Thr/Tyr_kinase_cat_dom"/>
</dbReference>
<evidence type="ECO:0000313" key="4">
    <source>
        <dbReference type="Proteomes" id="UP000017559"/>
    </source>
</evidence>
<reference evidence="3 4" key="1">
    <citation type="journal article" date="2014" name="BMC Genomics">
        <title>Genome and secretome analysis of the hemibiotrophic fungal pathogen, Moniliophthora roreri, which causes frosty pod rot disease of cacao: mechanisms of the biotrophic and necrotrophic phases.</title>
        <authorList>
            <person name="Meinhardt L.W."/>
            <person name="Costa G.G.L."/>
            <person name="Thomazella D.P.T."/>
            <person name="Teixeira P.J.P.L."/>
            <person name="Carazzolle M.F."/>
            <person name="Schuster S.C."/>
            <person name="Carlson J.E."/>
            <person name="Guiltinan M.J."/>
            <person name="Mieczkowski P."/>
            <person name="Farmer A."/>
            <person name="Ramaraj T."/>
            <person name="Crozier J."/>
            <person name="Davis R.E."/>
            <person name="Shao J."/>
            <person name="Melnick R.L."/>
            <person name="Pereira G.A.G."/>
            <person name="Bailey B.A."/>
        </authorList>
    </citation>
    <scope>NUCLEOTIDE SEQUENCE [LARGE SCALE GENOMIC DNA]</scope>
    <source>
        <strain evidence="3 4">MCA 2997</strain>
    </source>
</reference>
<dbReference type="Pfam" id="PF07714">
    <property type="entry name" value="PK_Tyr_Ser-Thr"/>
    <property type="match status" value="2"/>
</dbReference>
<feature type="region of interest" description="Disordered" evidence="1">
    <location>
        <begin position="1380"/>
        <end position="1431"/>
    </location>
</feature>
<feature type="compositionally biased region" description="Low complexity" evidence="1">
    <location>
        <begin position="1420"/>
        <end position="1431"/>
    </location>
</feature>
<dbReference type="InterPro" id="IPR008271">
    <property type="entry name" value="Ser/Thr_kinase_AS"/>
</dbReference>
<dbReference type="InterPro" id="IPR000873">
    <property type="entry name" value="AMP-dep_synth/lig_dom"/>
</dbReference>
<feature type="compositionally biased region" description="Basic and acidic residues" evidence="1">
    <location>
        <begin position="1478"/>
        <end position="1487"/>
    </location>
</feature>
<feature type="compositionally biased region" description="Polar residues" evidence="1">
    <location>
        <begin position="1345"/>
        <end position="1355"/>
    </location>
</feature>
<feature type="region of interest" description="Disordered" evidence="1">
    <location>
        <begin position="1567"/>
        <end position="1659"/>
    </location>
</feature>
<feature type="compositionally biased region" description="Polar residues" evidence="1">
    <location>
        <begin position="1387"/>
        <end position="1400"/>
    </location>
</feature>
<dbReference type="Proteomes" id="UP000017559">
    <property type="component" value="Unassembled WGS sequence"/>
</dbReference>
<dbReference type="InterPro" id="IPR000719">
    <property type="entry name" value="Prot_kinase_dom"/>
</dbReference>
<feature type="compositionally biased region" description="Basic and acidic residues" evidence="1">
    <location>
        <begin position="1637"/>
        <end position="1647"/>
    </location>
</feature>
<evidence type="ECO:0000256" key="1">
    <source>
        <dbReference type="SAM" id="MobiDB-lite"/>
    </source>
</evidence>
<evidence type="ECO:0000259" key="2">
    <source>
        <dbReference type="PROSITE" id="PS50011"/>
    </source>
</evidence>
<dbReference type="InterPro" id="IPR042099">
    <property type="entry name" value="ANL_N_sf"/>
</dbReference>
<dbReference type="OrthoDB" id="346907at2759"/>
<dbReference type="Gene3D" id="1.10.510.10">
    <property type="entry name" value="Transferase(Phosphotransferase) domain 1"/>
    <property type="match status" value="2"/>
</dbReference>
<organism evidence="3 4">
    <name type="scientific">Moniliophthora roreri (strain MCA 2997)</name>
    <name type="common">Cocoa frosty pod rot fungus</name>
    <name type="synonym">Crinipellis roreri</name>
    <dbReference type="NCBI Taxonomy" id="1381753"/>
    <lineage>
        <taxon>Eukaryota</taxon>
        <taxon>Fungi</taxon>
        <taxon>Dikarya</taxon>
        <taxon>Basidiomycota</taxon>
        <taxon>Agaricomycotina</taxon>
        <taxon>Agaricomycetes</taxon>
        <taxon>Agaricomycetidae</taxon>
        <taxon>Agaricales</taxon>
        <taxon>Marasmiineae</taxon>
        <taxon>Marasmiaceae</taxon>
        <taxon>Moniliophthora</taxon>
    </lineage>
</organism>
<feature type="region of interest" description="Disordered" evidence="1">
    <location>
        <begin position="1478"/>
        <end position="1508"/>
    </location>
</feature>
<feature type="domain" description="Protein kinase" evidence="2">
    <location>
        <begin position="88"/>
        <end position="350"/>
    </location>
</feature>
<evidence type="ECO:0000313" key="3">
    <source>
        <dbReference type="EMBL" id="ESK96337.1"/>
    </source>
</evidence>
<dbReference type="HOGENOM" id="CLU_242194_0_0_1"/>
<feature type="compositionally biased region" description="Polar residues" evidence="1">
    <location>
        <begin position="1581"/>
        <end position="1598"/>
    </location>
</feature>
<dbReference type="InterPro" id="IPR051681">
    <property type="entry name" value="Ser/Thr_Kinases-Pseudokinases"/>
</dbReference>
<sequence>MNSSDNPTRVKTVEHLRTILELQNAEDVLLSLDVSSVPSAVELLQSEARMALTRGHSSYRKRCLKYLHLLVKKHHTLPPSLFLRDVIREGTHALRGGGFSDIWKGALGEQSVCLKVMRFYLEASGRERLKAVNAFYEEALVWKQLNHRNILPLLGVNIELFFPAFCLISPWMSNGDLITYLEQNPEHDRLRSIYEIASGLAYLHTLEPMIVHNDIKGANILVDNQRNCRLADFGLAAIKESQRLDSTSGTQRGTVRWMAPEILLDTTSDGADKTAGDVYAYACTIFEVMTGSPPFPGIADAVVMLKVINGARPPRPTDGWCPDDIWSIVERCWSQNPGERLCAVWIEQYLRSTLANNVEPMATRTHLSVLEASAAYHPTSPVFKKPVLDSCTNDLIDWQSITYKQFHEDVLIYARHWAKVLGRDGIPQRAVIGLWIEGYTYQDVLHIYGLSRAGYIPQLFSLRLPSPDVVYELLHKAQAQALICEQSFHSSLQDSPVPTHLATKVSDIDVLTEPLPPLPAVTGGSTAFLFHTSGSTSGSPKLVPCSYRWLNTALHKSNQISRPRNSSRQDVTTWMGSMCHIDQFFMLMGSLQHGSCVVQPTTIPFSSEELIDMIHRCGLNRLNQFAAFLASQLRASCSNPKLLSMLSNLDEVLYSGMPLPREEQEWALRNNINLKNLFSSTECGATLISIGGIGADAMLLRTLDGVEYSFVSIQPVHQSMPRILEFVVRAESGDCPGPFLRHSDGHFHTGDLFQEVSPGRYVFRGRDDDWIKLENGLRCDTKIIEDNVRAMCRKLVADCIVVGSGRPSPVLFVEPAAEMDPECLKKDIIRKIRLFHTPAFKHFIVITSRASGWKWCWLLETLGRGSYGGPDISFATDMNNSDDVRRVETAEHLRTILNLQNAKDVLLSLDASSVPSVVELLQSASAHMALTRGYSSYRKRCLKYLHLLVKKHHTLPPSLFLRDVIREGTHALRGGGFSDIWKGALGDQSVCLKVMRIHLEANEKKRLKVVKAFCEEALVWRQLDHPNIVPLLGVNIELFYPAFCLISPWMSNGDLITYLEQNPEHDRLRSIYEIASGLAYLHTLKPMIVHSDIKGANILVDNQRNCRLADFGLAAIKESQRLDSTTSGAPKGTFRWMAPEVFQDDTGKRADKSARDVYAYACTIFEVMTGSPPFPGIADAAVMFKVIKGARPPRPTDGWCPDHIWDLVEQCWCQDPDERPRAIQIERYLRSMVFVDYSGTETTLASTTLPTALNDSRSATQHHQADASNQYIHTYRSTASAFAAPFNSGHGIHARTDEPIIHPSAYRRADAPVLSTRQQDFLTPTVTTTTQWNRTSEIPTAPITADTTRNPSSLQPVVELSGNMMPFRHPALAELLSDNVPRATDPGAQQQSTSSHTSFGAQPPSPERRARRRPSEESLLETPSSLAPSLEPTIFRTSVPASVHPPQEPQKVGFLSRLFQARHQEEPTLLVPMKHEVSSKAETEHKPLSSRVKVPPPTQTPIPVSTLSIRKSPPKKIFTPFRYLSSKRKIPIPASTLSIQKRPPEKIFTPFRYLLSKRNRTLSAASIGAQTSSMEAVDGSAPNTADSPTESIDSSQPPLQRPPMRDPHMAMQEWPAEVNGQQGGNEFRPYRPGVVDVAHEPAHDRQNLKYSRSRMRSSE</sequence>
<dbReference type="SUPFAM" id="SSF56801">
    <property type="entry name" value="Acetyl-CoA synthetase-like"/>
    <property type="match status" value="1"/>
</dbReference>
<name>V2XRH0_MONRO</name>
<accession>V2XRH0</accession>
<dbReference type="STRING" id="1381753.V2XRH0"/>
<dbReference type="Gene3D" id="3.40.50.12780">
    <property type="entry name" value="N-terminal domain of ligase-like"/>
    <property type="match status" value="1"/>
</dbReference>
<feature type="region of interest" description="Disordered" evidence="1">
    <location>
        <begin position="1336"/>
        <end position="1355"/>
    </location>
</feature>
<dbReference type="PROSITE" id="PS50011">
    <property type="entry name" value="PROTEIN_KINASE_DOM"/>
    <property type="match status" value="2"/>
</dbReference>